<accession>A0AAD9WPF6</accession>
<organism evidence="1 2">
    <name type="scientific">Dipteronia dyeriana</name>
    <dbReference type="NCBI Taxonomy" id="168575"/>
    <lineage>
        <taxon>Eukaryota</taxon>
        <taxon>Viridiplantae</taxon>
        <taxon>Streptophyta</taxon>
        <taxon>Embryophyta</taxon>
        <taxon>Tracheophyta</taxon>
        <taxon>Spermatophyta</taxon>
        <taxon>Magnoliopsida</taxon>
        <taxon>eudicotyledons</taxon>
        <taxon>Gunneridae</taxon>
        <taxon>Pentapetalae</taxon>
        <taxon>rosids</taxon>
        <taxon>malvids</taxon>
        <taxon>Sapindales</taxon>
        <taxon>Sapindaceae</taxon>
        <taxon>Hippocastanoideae</taxon>
        <taxon>Acereae</taxon>
        <taxon>Dipteronia</taxon>
    </lineage>
</organism>
<gene>
    <name evidence="1" type="ORF">Ddye_032247</name>
</gene>
<dbReference type="SUPFAM" id="SSF53756">
    <property type="entry name" value="UDP-Glycosyltransferase/glycogen phosphorylase"/>
    <property type="match status" value="1"/>
</dbReference>
<dbReference type="Proteomes" id="UP001280121">
    <property type="component" value="Unassembled WGS sequence"/>
</dbReference>
<dbReference type="AlphaFoldDB" id="A0AAD9WPF6"/>
<evidence type="ECO:0000313" key="1">
    <source>
        <dbReference type="EMBL" id="KAK2637455.1"/>
    </source>
</evidence>
<reference evidence="1" key="1">
    <citation type="journal article" date="2023" name="Plant J.">
        <title>Genome sequences and population genomics provide insights into the demographic history, inbreeding, and mutation load of two 'living fossil' tree species of Dipteronia.</title>
        <authorList>
            <person name="Feng Y."/>
            <person name="Comes H.P."/>
            <person name="Chen J."/>
            <person name="Zhu S."/>
            <person name="Lu R."/>
            <person name="Zhang X."/>
            <person name="Li P."/>
            <person name="Qiu J."/>
            <person name="Olsen K.M."/>
            <person name="Qiu Y."/>
        </authorList>
    </citation>
    <scope>NUCLEOTIDE SEQUENCE</scope>
    <source>
        <strain evidence="1">KIB01</strain>
    </source>
</reference>
<dbReference type="EMBL" id="JANJYI010000009">
    <property type="protein sequence ID" value="KAK2637455.1"/>
    <property type="molecule type" value="Genomic_DNA"/>
</dbReference>
<evidence type="ECO:0000313" key="2">
    <source>
        <dbReference type="Proteomes" id="UP001280121"/>
    </source>
</evidence>
<protein>
    <submittedName>
        <fullName evidence="1">Uncharacterized protein</fullName>
    </submittedName>
</protein>
<name>A0AAD9WPF6_9ROSI</name>
<comment type="caution">
    <text evidence="1">The sequence shown here is derived from an EMBL/GenBank/DDBJ whole genome shotgun (WGS) entry which is preliminary data.</text>
</comment>
<proteinExistence type="predicted"/>
<sequence length="100" mass="11394">MGFYGGLLTSRMRDLPSFYQVRDTTDRDCQRLVIETRKMLRANSLIPNTFEDLEVQILSHICTKCPNIYTIGPLHLNLKTRLGSDKPSFDDIQSSSNSTP</sequence>
<keyword evidence="2" id="KW-1185">Reference proteome</keyword>
<dbReference type="Gene3D" id="3.40.50.2000">
    <property type="entry name" value="Glycogen Phosphorylase B"/>
    <property type="match status" value="1"/>
</dbReference>